<proteinExistence type="predicted"/>
<organism evidence="2">
    <name type="scientific">Siphoviridae sp. ctoiW10</name>
    <dbReference type="NCBI Taxonomy" id="2827592"/>
    <lineage>
        <taxon>Viruses</taxon>
        <taxon>Duplodnaviria</taxon>
        <taxon>Heunggongvirae</taxon>
        <taxon>Uroviricota</taxon>
        <taxon>Caudoviricetes</taxon>
    </lineage>
</organism>
<reference evidence="2" key="1">
    <citation type="journal article" date="2021" name="Proc. Natl. Acad. Sci. U.S.A.">
        <title>A Catalog of Tens of Thousands of Viruses from Human Metagenomes Reveals Hidden Associations with Chronic Diseases.</title>
        <authorList>
            <person name="Tisza M.J."/>
            <person name="Buck C.B."/>
        </authorList>
    </citation>
    <scope>NUCLEOTIDE SEQUENCE</scope>
    <source>
        <strain evidence="2">CtoiW10</strain>
    </source>
</reference>
<sequence length="262" mass="29077">MAKEKRTAADVAAGIEAQELEAADQPLREQTKAAPVAEQKAPAAGKEPEKLYTADEVAEIAKQAAAEAVAKAMAEVKPQVVQVMADTEKVTLRWCAPVADDNLAVFGPNGMYGTVTGKNGTVMVPKSEWSRFYDETARRLIERRWLVVLSGMTDEERAVYHCAYRKGEVLDETAFRCAVTMGDKLLDIFDDLCTEHQEMVAKAYYDAWERGEVSADSRELLKKLNAKNKARYAEEPKEDPRRKGMFRPVLDALNSAEAAEED</sequence>
<accession>A0A8S5LPS7</accession>
<feature type="region of interest" description="Disordered" evidence="1">
    <location>
        <begin position="1"/>
        <end position="49"/>
    </location>
</feature>
<feature type="compositionally biased region" description="Low complexity" evidence="1">
    <location>
        <begin position="32"/>
        <end position="44"/>
    </location>
</feature>
<protein>
    <submittedName>
        <fullName evidence="2">Uncharacterized protein</fullName>
    </submittedName>
</protein>
<evidence type="ECO:0000313" key="2">
    <source>
        <dbReference type="EMBL" id="DAD71855.1"/>
    </source>
</evidence>
<evidence type="ECO:0000256" key="1">
    <source>
        <dbReference type="SAM" id="MobiDB-lite"/>
    </source>
</evidence>
<name>A0A8S5LPS7_9CAUD</name>
<dbReference type="EMBL" id="BK015888">
    <property type="protein sequence ID" value="DAD71855.1"/>
    <property type="molecule type" value="Genomic_DNA"/>
</dbReference>